<proteinExistence type="predicted"/>
<comment type="caution">
    <text evidence="5">The sequence shown here is derived from an EMBL/GenBank/DDBJ whole genome shotgun (WGS) entry which is preliminary data.</text>
</comment>
<keyword evidence="2" id="KW-0238">DNA-binding</keyword>
<gene>
    <name evidence="5" type="ORF">ACFOGJ_03080</name>
</gene>
<accession>A0ABV7KVA7</accession>
<dbReference type="PROSITE" id="PS01124">
    <property type="entry name" value="HTH_ARAC_FAMILY_2"/>
    <property type="match status" value="1"/>
</dbReference>
<dbReference type="RefSeq" id="WP_379898048.1">
    <property type="nucleotide sequence ID" value="NZ_JBHRTR010000009.1"/>
</dbReference>
<dbReference type="InterPro" id="IPR018062">
    <property type="entry name" value="HTH_AraC-typ_CS"/>
</dbReference>
<feature type="domain" description="HTH araC/xylS-type" evidence="4">
    <location>
        <begin position="240"/>
        <end position="338"/>
    </location>
</feature>
<dbReference type="Proteomes" id="UP001595528">
    <property type="component" value="Unassembled WGS sequence"/>
</dbReference>
<evidence type="ECO:0000256" key="2">
    <source>
        <dbReference type="ARBA" id="ARBA00023125"/>
    </source>
</evidence>
<dbReference type="InterPro" id="IPR018060">
    <property type="entry name" value="HTH_AraC"/>
</dbReference>
<reference evidence="6" key="1">
    <citation type="journal article" date="2019" name="Int. J. Syst. Evol. Microbiol.">
        <title>The Global Catalogue of Microorganisms (GCM) 10K type strain sequencing project: providing services to taxonomists for standard genome sequencing and annotation.</title>
        <authorList>
            <consortium name="The Broad Institute Genomics Platform"/>
            <consortium name="The Broad Institute Genome Sequencing Center for Infectious Disease"/>
            <person name="Wu L."/>
            <person name="Ma J."/>
        </authorList>
    </citation>
    <scope>NUCLEOTIDE SEQUENCE [LARGE SCALE GENOMIC DNA]</scope>
    <source>
        <strain evidence="6">KCTC 42964</strain>
    </source>
</reference>
<evidence type="ECO:0000256" key="1">
    <source>
        <dbReference type="ARBA" id="ARBA00023015"/>
    </source>
</evidence>
<dbReference type="SUPFAM" id="SSF46689">
    <property type="entry name" value="Homeodomain-like"/>
    <property type="match status" value="2"/>
</dbReference>
<dbReference type="InterPro" id="IPR020449">
    <property type="entry name" value="Tscrpt_reg_AraC-type_HTH"/>
</dbReference>
<dbReference type="InterPro" id="IPR009057">
    <property type="entry name" value="Homeodomain-like_sf"/>
</dbReference>
<sequence>MTGYVRPDRRLPPVTAHLLAVPETTPTALYAFREVFHAAGRAWTELTGEPAPSVRIEARIVAREKSQFTAALGAPVQPDLALAAAAPADLVVVTDLALHPDPAGLPSWHAECDWLRAQYAAGAILASVCTGAVLIAESGLLDGTEATSHWSAGEMFRSRYPAVRFRPERILCQGGPGHRIVTSGGPGSWEDLAMHLVARFCGPEEAVRLAKVFVLGDRSAGQLPFTAMGRAGNHGDAAIGACQEWLADHYAETRPVARMAARSGLAERSFKRRFKAATGYTPVDYVQALRIEEAKHLLEVGAMSIDDVAQAVGYEDPSFFRRLFKRRTGVTPARYRRQFSRFGGWKD</sequence>
<dbReference type="Gene3D" id="1.10.10.60">
    <property type="entry name" value="Homeodomain-like"/>
    <property type="match status" value="2"/>
</dbReference>
<dbReference type="InterPro" id="IPR052158">
    <property type="entry name" value="INH-QAR"/>
</dbReference>
<evidence type="ECO:0000313" key="5">
    <source>
        <dbReference type="EMBL" id="MFC3226194.1"/>
    </source>
</evidence>
<dbReference type="InterPro" id="IPR002818">
    <property type="entry name" value="DJ-1/PfpI"/>
</dbReference>
<dbReference type="PANTHER" id="PTHR43130:SF3">
    <property type="entry name" value="HTH-TYPE TRANSCRIPTIONAL REGULATOR RV1931C"/>
    <property type="match status" value="1"/>
</dbReference>
<dbReference type="PROSITE" id="PS00041">
    <property type="entry name" value="HTH_ARAC_FAMILY_1"/>
    <property type="match status" value="1"/>
</dbReference>
<evidence type="ECO:0000259" key="4">
    <source>
        <dbReference type="PROSITE" id="PS01124"/>
    </source>
</evidence>
<organism evidence="5 6">
    <name type="scientific">Marinibaculum pumilum</name>
    <dbReference type="NCBI Taxonomy" id="1766165"/>
    <lineage>
        <taxon>Bacteria</taxon>
        <taxon>Pseudomonadati</taxon>
        <taxon>Pseudomonadota</taxon>
        <taxon>Alphaproteobacteria</taxon>
        <taxon>Rhodospirillales</taxon>
        <taxon>Rhodospirillaceae</taxon>
        <taxon>Marinibaculum</taxon>
    </lineage>
</organism>
<evidence type="ECO:0000313" key="6">
    <source>
        <dbReference type="Proteomes" id="UP001595528"/>
    </source>
</evidence>
<protein>
    <submittedName>
        <fullName evidence="5">GlxA family transcriptional regulator</fullName>
    </submittedName>
</protein>
<dbReference type="InterPro" id="IPR029062">
    <property type="entry name" value="Class_I_gatase-like"/>
</dbReference>
<dbReference type="SUPFAM" id="SSF52317">
    <property type="entry name" value="Class I glutamine amidotransferase-like"/>
    <property type="match status" value="1"/>
</dbReference>
<evidence type="ECO:0000256" key="3">
    <source>
        <dbReference type="ARBA" id="ARBA00023163"/>
    </source>
</evidence>
<dbReference type="SMART" id="SM00342">
    <property type="entry name" value="HTH_ARAC"/>
    <property type="match status" value="1"/>
</dbReference>
<dbReference type="Gene3D" id="3.40.50.880">
    <property type="match status" value="1"/>
</dbReference>
<dbReference type="EMBL" id="JBHRTR010000009">
    <property type="protein sequence ID" value="MFC3226194.1"/>
    <property type="molecule type" value="Genomic_DNA"/>
</dbReference>
<dbReference type="Pfam" id="PF12833">
    <property type="entry name" value="HTH_18"/>
    <property type="match status" value="1"/>
</dbReference>
<keyword evidence="3" id="KW-0804">Transcription</keyword>
<keyword evidence="1" id="KW-0805">Transcription regulation</keyword>
<keyword evidence="6" id="KW-1185">Reference proteome</keyword>
<dbReference type="PRINTS" id="PR00032">
    <property type="entry name" value="HTHARAC"/>
</dbReference>
<name>A0ABV7KVA7_9PROT</name>
<dbReference type="Pfam" id="PF01965">
    <property type="entry name" value="DJ-1_PfpI"/>
    <property type="match status" value="1"/>
</dbReference>
<dbReference type="PANTHER" id="PTHR43130">
    <property type="entry name" value="ARAC-FAMILY TRANSCRIPTIONAL REGULATOR"/>
    <property type="match status" value="1"/>
</dbReference>